<dbReference type="HOGENOM" id="CLU_2758212_0_0_1"/>
<accession>B0DK95</accession>
<dbReference type="InParanoid" id="B0DK95"/>
<evidence type="ECO:0000313" key="1">
    <source>
        <dbReference type="EMBL" id="EDR04903.1"/>
    </source>
</evidence>
<protein>
    <submittedName>
        <fullName evidence="1">Predicted protein</fullName>
    </submittedName>
</protein>
<dbReference type="Proteomes" id="UP000001194">
    <property type="component" value="Unassembled WGS sequence"/>
</dbReference>
<organism evidence="2">
    <name type="scientific">Laccaria bicolor (strain S238N-H82 / ATCC MYA-4686)</name>
    <name type="common">Bicoloured deceiver</name>
    <name type="synonym">Laccaria laccata var. bicolor</name>
    <dbReference type="NCBI Taxonomy" id="486041"/>
    <lineage>
        <taxon>Eukaryota</taxon>
        <taxon>Fungi</taxon>
        <taxon>Dikarya</taxon>
        <taxon>Basidiomycota</taxon>
        <taxon>Agaricomycotina</taxon>
        <taxon>Agaricomycetes</taxon>
        <taxon>Agaricomycetidae</taxon>
        <taxon>Agaricales</taxon>
        <taxon>Agaricineae</taxon>
        <taxon>Hydnangiaceae</taxon>
        <taxon>Laccaria</taxon>
    </lineage>
</organism>
<proteinExistence type="predicted"/>
<evidence type="ECO:0000313" key="2">
    <source>
        <dbReference type="Proteomes" id="UP000001194"/>
    </source>
</evidence>
<sequence>MLYNRSQFTPPSLRRVPTQFQPLYQFNNIHQSTTYGLLGPCDPPSSLNSFPLPRGDPNIYTPISVTHSFI</sequence>
<dbReference type="GeneID" id="6080024"/>
<dbReference type="KEGG" id="lbc:LACBIDRAFT_303767"/>
<gene>
    <name evidence="1" type="ORF">LACBIDRAFT_303767</name>
</gene>
<dbReference type="RefSeq" id="XP_001884293.1">
    <property type="nucleotide sequence ID" value="XM_001884258.1"/>
</dbReference>
<dbReference type="EMBL" id="DS547115">
    <property type="protein sequence ID" value="EDR04903.1"/>
    <property type="molecule type" value="Genomic_DNA"/>
</dbReference>
<name>B0DK95_LACBS</name>
<keyword evidence="2" id="KW-1185">Reference proteome</keyword>
<reference evidence="1 2" key="1">
    <citation type="journal article" date="2008" name="Nature">
        <title>The genome of Laccaria bicolor provides insights into mycorrhizal symbiosis.</title>
        <authorList>
            <person name="Martin F."/>
            <person name="Aerts A."/>
            <person name="Ahren D."/>
            <person name="Brun A."/>
            <person name="Danchin E.G.J."/>
            <person name="Duchaussoy F."/>
            <person name="Gibon J."/>
            <person name="Kohler A."/>
            <person name="Lindquist E."/>
            <person name="Pereda V."/>
            <person name="Salamov A."/>
            <person name="Shapiro H.J."/>
            <person name="Wuyts J."/>
            <person name="Blaudez D."/>
            <person name="Buee M."/>
            <person name="Brokstein P."/>
            <person name="Canbaeck B."/>
            <person name="Cohen D."/>
            <person name="Courty P.E."/>
            <person name="Coutinho P.M."/>
            <person name="Delaruelle C."/>
            <person name="Detter J.C."/>
            <person name="Deveau A."/>
            <person name="DiFazio S."/>
            <person name="Duplessis S."/>
            <person name="Fraissinet-Tachet L."/>
            <person name="Lucic E."/>
            <person name="Frey-Klett P."/>
            <person name="Fourrey C."/>
            <person name="Feussner I."/>
            <person name="Gay G."/>
            <person name="Grimwood J."/>
            <person name="Hoegger P.J."/>
            <person name="Jain P."/>
            <person name="Kilaru S."/>
            <person name="Labbe J."/>
            <person name="Lin Y.C."/>
            <person name="Legue V."/>
            <person name="Le Tacon F."/>
            <person name="Marmeisse R."/>
            <person name="Melayah D."/>
            <person name="Montanini B."/>
            <person name="Muratet M."/>
            <person name="Nehls U."/>
            <person name="Niculita-Hirzel H."/>
            <person name="Oudot-Le Secq M.P."/>
            <person name="Peter M."/>
            <person name="Quesneville H."/>
            <person name="Rajashekar B."/>
            <person name="Reich M."/>
            <person name="Rouhier N."/>
            <person name="Schmutz J."/>
            <person name="Yin T."/>
            <person name="Chalot M."/>
            <person name="Henrissat B."/>
            <person name="Kuees U."/>
            <person name="Lucas S."/>
            <person name="Van de Peer Y."/>
            <person name="Podila G.K."/>
            <person name="Polle A."/>
            <person name="Pukkila P.J."/>
            <person name="Richardson P.M."/>
            <person name="Rouze P."/>
            <person name="Sanders I.R."/>
            <person name="Stajich J.E."/>
            <person name="Tunlid A."/>
            <person name="Tuskan G."/>
            <person name="Grigoriev I.V."/>
        </authorList>
    </citation>
    <scope>NUCLEOTIDE SEQUENCE [LARGE SCALE GENOMIC DNA]</scope>
    <source>
        <strain evidence="2">S238N-H82 / ATCC MYA-4686</strain>
    </source>
</reference>
<dbReference type="AlphaFoldDB" id="B0DK95"/>